<proteinExistence type="inferred from homology"/>
<keyword evidence="5" id="KW-0648">Protein biosynthesis</keyword>
<evidence type="ECO:0000313" key="7">
    <source>
        <dbReference type="EMBL" id="CAB4906514.1"/>
    </source>
</evidence>
<dbReference type="EMBL" id="CAFBPQ010000109">
    <property type="protein sequence ID" value="CAB5034288.1"/>
    <property type="molecule type" value="Genomic_DNA"/>
</dbReference>
<dbReference type="PANTHER" id="PTHR32328:SF0">
    <property type="entry name" value="L-SERYL-TRNA(SEC) SELENIUM TRANSFERASE"/>
    <property type="match status" value="1"/>
</dbReference>
<dbReference type="HAMAP" id="MF_00423">
    <property type="entry name" value="SelA"/>
    <property type="match status" value="1"/>
</dbReference>
<dbReference type="PANTHER" id="PTHR32328">
    <property type="entry name" value="L-SERYL-TRNA(SEC) SELENIUM TRANSFERASE"/>
    <property type="match status" value="1"/>
</dbReference>
<dbReference type="GO" id="GO:0004125">
    <property type="term" value="F:L-seryl-tRNA(Sec) selenium transferase activity"/>
    <property type="evidence" value="ECO:0007669"/>
    <property type="project" value="InterPro"/>
</dbReference>
<keyword evidence="4" id="KW-0663">Pyridoxal phosphate</keyword>
<evidence type="ECO:0000313" key="8">
    <source>
        <dbReference type="EMBL" id="CAB4975880.1"/>
    </source>
</evidence>
<evidence type="ECO:0000256" key="4">
    <source>
        <dbReference type="ARBA" id="ARBA00022898"/>
    </source>
</evidence>
<dbReference type="GO" id="GO:0005737">
    <property type="term" value="C:cytoplasm"/>
    <property type="evidence" value="ECO:0007669"/>
    <property type="project" value="InterPro"/>
</dbReference>
<dbReference type="InterPro" id="IPR015421">
    <property type="entry name" value="PyrdxlP-dep_Trfase_major"/>
</dbReference>
<dbReference type="EMBL" id="CAFBOF010000013">
    <property type="protein sequence ID" value="CAB4975880.1"/>
    <property type="molecule type" value="Genomic_DNA"/>
</dbReference>
<protein>
    <submittedName>
        <fullName evidence="8">Unannotated protein</fullName>
    </submittedName>
</protein>
<sequence length="447" mass="46900">MDPRRDLPSIEQVVAAMKDDDLPRTLLVQCARQAVDDARDQVGPGDQPIEFNDLVEVADANAQSITAALLRPLINATGVLIHTNLGRAPLGAETFSAVRAVATGYSNLEYEVADGSRGSRHAHAGQLLARACGAEAGIVVNNNAAAVLLVLGALARGREVVVSRGELVEIGGGFRVPEIMEESGCQLVEVGTTNKTRLADYSTKISESTALVLKVHSSNYRMIGFTEATSVEELATLGPTVVVDAGSGLLDSTTPWLEHRPNWLADEPGVRQAIDAGAGVVTFSGDKLLGGPQSGVIVGSTSLITQIASHPLARAMRADKITLALLQQVALTYLAGEARALPLWRMATISVEELRVRAEKIATQVDGAKVIDTEAVGGGGSLPGLTIPSIGVALEGTGKESERRAAHLRAESVVARVGDDGVICDLRTVDPSDDEHLAQTLTRASTR</sequence>
<dbReference type="Pfam" id="PF03841">
    <property type="entry name" value="SelA"/>
    <property type="match status" value="1"/>
</dbReference>
<dbReference type="EMBL" id="CAFBMM010000033">
    <property type="protein sequence ID" value="CAB4906514.1"/>
    <property type="molecule type" value="Genomic_DNA"/>
</dbReference>
<evidence type="ECO:0000313" key="9">
    <source>
        <dbReference type="EMBL" id="CAB5034288.1"/>
    </source>
</evidence>
<dbReference type="GO" id="GO:0001514">
    <property type="term" value="P:selenocysteine incorporation"/>
    <property type="evidence" value="ECO:0007669"/>
    <property type="project" value="InterPro"/>
</dbReference>
<dbReference type="SUPFAM" id="SSF53383">
    <property type="entry name" value="PLP-dependent transferases"/>
    <property type="match status" value="1"/>
</dbReference>
<dbReference type="InterPro" id="IPR015424">
    <property type="entry name" value="PyrdxlP-dep_Trfase"/>
</dbReference>
<dbReference type="InterPro" id="IPR018319">
    <property type="entry name" value="SelA-like"/>
</dbReference>
<accession>A0A6J7M459</accession>
<keyword evidence="6" id="KW-0711">Selenium</keyword>
<comment type="cofactor">
    <cofactor evidence="1">
        <name>pyridoxal 5'-phosphate</name>
        <dbReference type="ChEBI" id="CHEBI:597326"/>
    </cofactor>
</comment>
<evidence type="ECO:0000256" key="3">
    <source>
        <dbReference type="ARBA" id="ARBA00022679"/>
    </source>
</evidence>
<reference evidence="8" key="1">
    <citation type="submission" date="2020-05" db="EMBL/GenBank/DDBJ databases">
        <authorList>
            <person name="Chiriac C."/>
            <person name="Salcher M."/>
            <person name="Ghai R."/>
            <person name="Kavagutti S V."/>
        </authorList>
    </citation>
    <scope>NUCLEOTIDE SEQUENCE</scope>
</reference>
<dbReference type="AlphaFoldDB" id="A0A6J7M459"/>
<evidence type="ECO:0000256" key="1">
    <source>
        <dbReference type="ARBA" id="ARBA00001933"/>
    </source>
</evidence>
<dbReference type="Gene3D" id="3.90.1150.180">
    <property type="match status" value="1"/>
</dbReference>
<gene>
    <name evidence="7" type="ORF">UFOPK3605_00801</name>
    <name evidence="8" type="ORF">UFOPK3897_00806</name>
    <name evidence="9" type="ORF">UFOPK4121_01712</name>
</gene>
<dbReference type="InterPro" id="IPR004534">
    <property type="entry name" value="SelA_trans"/>
</dbReference>
<dbReference type="Gene3D" id="3.40.640.10">
    <property type="entry name" value="Type I PLP-dependent aspartate aminotransferase-like (Major domain)"/>
    <property type="match status" value="1"/>
</dbReference>
<name>A0A6J7M459_9ZZZZ</name>
<dbReference type="NCBIfam" id="TIGR00474">
    <property type="entry name" value="selA"/>
    <property type="match status" value="1"/>
</dbReference>
<keyword evidence="3" id="KW-0808">Transferase</keyword>
<evidence type="ECO:0000256" key="6">
    <source>
        <dbReference type="ARBA" id="ARBA00023266"/>
    </source>
</evidence>
<organism evidence="8">
    <name type="scientific">freshwater metagenome</name>
    <dbReference type="NCBI Taxonomy" id="449393"/>
    <lineage>
        <taxon>unclassified sequences</taxon>
        <taxon>metagenomes</taxon>
        <taxon>ecological metagenomes</taxon>
    </lineage>
</organism>
<evidence type="ECO:0000256" key="5">
    <source>
        <dbReference type="ARBA" id="ARBA00022917"/>
    </source>
</evidence>
<evidence type="ECO:0000256" key="2">
    <source>
        <dbReference type="ARBA" id="ARBA00022490"/>
    </source>
</evidence>
<keyword evidence="2" id="KW-0963">Cytoplasm</keyword>